<feature type="active site" description="Proton donor" evidence="3">
    <location>
        <position position="48"/>
    </location>
</feature>
<dbReference type="STRING" id="1448308.A0A2T2NIL7"/>
<gene>
    <name evidence="7" type="ORF">BS50DRAFT_575290</name>
</gene>
<dbReference type="PROSITE" id="PS00063">
    <property type="entry name" value="ALDOKETO_REDUCTASE_3"/>
    <property type="match status" value="1"/>
</dbReference>
<dbReference type="PANTHER" id="PTHR11732">
    <property type="entry name" value="ALDO/KETO REDUCTASE"/>
    <property type="match status" value="1"/>
</dbReference>
<dbReference type="OrthoDB" id="416253at2759"/>
<evidence type="ECO:0000256" key="1">
    <source>
        <dbReference type="ARBA" id="ARBA00007905"/>
    </source>
</evidence>
<dbReference type="PROSITE" id="PS00062">
    <property type="entry name" value="ALDOKETO_REDUCTASE_2"/>
    <property type="match status" value="1"/>
</dbReference>
<name>A0A2T2NIL7_CORCC</name>
<keyword evidence="2" id="KW-0560">Oxidoreductase</keyword>
<dbReference type="FunFam" id="3.20.20.100:FF:000007">
    <property type="entry name" value="NAD(P)H-dependent D-xylose reductase xyl1"/>
    <property type="match status" value="1"/>
</dbReference>
<protein>
    <submittedName>
        <fullName evidence="7">Putative aldo-keto reductase</fullName>
    </submittedName>
</protein>
<comment type="similarity">
    <text evidence="1">Belongs to the aldo/keto reductase family.</text>
</comment>
<dbReference type="Proteomes" id="UP000240883">
    <property type="component" value="Unassembled WGS sequence"/>
</dbReference>
<dbReference type="EMBL" id="KZ678137">
    <property type="protein sequence ID" value="PSN65240.1"/>
    <property type="molecule type" value="Genomic_DNA"/>
</dbReference>
<dbReference type="Pfam" id="PF00248">
    <property type="entry name" value="Aldo_ket_red"/>
    <property type="match status" value="1"/>
</dbReference>
<dbReference type="InterPro" id="IPR036812">
    <property type="entry name" value="NAD(P)_OxRdtase_dom_sf"/>
</dbReference>
<dbReference type="AlphaFoldDB" id="A0A2T2NIL7"/>
<evidence type="ECO:0000256" key="3">
    <source>
        <dbReference type="PIRSR" id="PIRSR000097-1"/>
    </source>
</evidence>
<evidence type="ECO:0000256" key="2">
    <source>
        <dbReference type="ARBA" id="ARBA00023002"/>
    </source>
</evidence>
<dbReference type="InterPro" id="IPR020471">
    <property type="entry name" value="AKR"/>
</dbReference>
<feature type="binding site" evidence="4">
    <location>
        <position position="110"/>
    </location>
    <ligand>
        <name>substrate</name>
    </ligand>
</feature>
<keyword evidence="8" id="KW-1185">Reference proteome</keyword>
<evidence type="ECO:0000256" key="4">
    <source>
        <dbReference type="PIRSR" id="PIRSR000097-2"/>
    </source>
</evidence>
<sequence length="326" mass="36675">MATVKLASGHDMPLVGFGLWKVPKETAAETVYNAIKAGYRLFDGAYDYQNEKEAGEGIRRAISEGLVKREDIFVTTKLWNNYHSKEHALPMMKKQNETWGLGYIDLFLIHFPCALKYVDPAVKPYPAWWGAEGKVEPAKVSIRETWESMEALVDQGIARSIGVSNFQAQSIYDVETYAKHPISSLQIEHHPYLVQPELIRLAQTHKIVVTAYSSFGPQSFLELPPLPEGFKQRPTSVALLFDAEPIKSIAAKYNKTPAQVLLRWSTQRNIAVIPKSNNPSRLAQNLDVTSFDLTKEELDAIAALDQGLRFNDPGHYLTDHPLHIFA</sequence>
<evidence type="ECO:0000256" key="5">
    <source>
        <dbReference type="PIRSR" id="PIRSR000097-3"/>
    </source>
</evidence>
<organism evidence="7 8">
    <name type="scientific">Corynespora cassiicola Philippines</name>
    <dbReference type="NCBI Taxonomy" id="1448308"/>
    <lineage>
        <taxon>Eukaryota</taxon>
        <taxon>Fungi</taxon>
        <taxon>Dikarya</taxon>
        <taxon>Ascomycota</taxon>
        <taxon>Pezizomycotina</taxon>
        <taxon>Dothideomycetes</taxon>
        <taxon>Pleosporomycetidae</taxon>
        <taxon>Pleosporales</taxon>
        <taxon>Corynesporascaceae</taxon>
        <taxon>Corynespora</taxon>
    </lineage>
</organism>
<reference evidence="7 8" key="1">
    <citation type="journal article" date="2018" name="Front. Microbiol.">
        <title>Genome-Wide Analysis of Corynespora cassiicola Leaf Fall Disease Putative Effectors.</title>
        <authorList>
            <person name="Lopez D."/>
            <person name="Ribeiro S."/>
            <person name="Label P."/>
            <person name="Fumanal B."/>
            <person name="Venisse J.S."/>
            <person name="Kohler A."/>
            <person name="de Oliveira R.R."/>
            <person name="Labutti K."/>
            <person name="Lipzen A."/>
            <person name="Lail K."/>
            <person name="Bauer D."/>
            <person name="Ohm R.A."/>
            <person name="Barry K.W."/>
            <person name="Spatafora J."/>
            <person name="Grigoriev I.V."/>
            <person name="Martin F.M."/>
            <person name="Pujade-Renaud V."/>
        </authorList>
    </citation>
    <scope>NUCLEOTIDE SEQUENCE [LARGE SCALE GENOMIC DNA]</scope>
    <source>
        <strain evidence="7 8">Philippines</strain>
    </source>
</reference>
<accession>A0A2T2NIL7</accession>
<dbReference type="Gene3D" id="3.20.20.100">
    <property type="entry name" value="NADP-dependent oxidoreductase domain"/>
    <property type="match status" value="1"/>
</dbReference>
<dbReference type="SUPFAM" id="SSF51430">
    <property type="entry name" value="NAD(P)-linked oxidoreductase"/>
    <property type="match status" value="1"/>
</dbReference>
<evidence type="ECO:0000313" key="7">
    <source>
        <dbReference type="EMBL" id="PSN65240.1"/>
    </source>
</evidence>
<dbReference type="GO" id="GO:0016491">
    <property type="term" value="F:oxidoreductase activity"/>
    <property type="evidence" value="ECO:0007669"/>
    <property type="project" value="UniProtKB-KW"/>
</dbReference>
<evidence type="ECO:0000259" key="6">
    <source>
        <dbReference type="Pfam" id="PF00248"/>
    </source>
</evidence>
<proteinExistence type="inferred from homology"/>
<evidence type="ECO:0000313" key="8">
    <source>
        <dbReference type="Proteomes" id="UP000240883"/>
    </source>
</evidence>
<feature type="site" description="Lowers pKa of active site Tyr" evidence="5">
    <location>
        <position position="77"/>
    </location>
</feature>
<dbReference type="InterPro" id="IPR018170">
    <property type="entry name" value="Aldo/ket_reductase_CS"/>
</dbReference>
<feature type="domain" description="NADP-dependent oxidoreductase" evidence="6">
    <location>
        <begin position="16"/>
        <end position="305"/>
    </location>
</feature>
<dbReference type="PIRSF" id="PIRSF000097">
    <property type="entry name" value="AKR"/>
    <property type="match status" value="1"/>
</dbReference>
<dbReference type="InterPro" id="IPR023210">
    <property type="entry name" value="NADP_OxRdtase_dom"/>
</dbReference>
<dbReference type="PROSITE" id="PS00798">
    <property type="entry name" value="ALDOKETO_REDUCTASE_1"/>
    <property type="match status" value="1"/>
</dbReference>
<dbReference type="PRINTS" id="PR00069">
    <property type="entry name" value="ALDKETRDTASE"/>
</dbReference>